<dbReference type="Gene3D" id="1.10.10.1320">
    <property type="entry name" value="Anti-sigma factor, zinc-finger domain"/>
    <property type="match status" value="1"/>
</dbReference>
<dbReference type="Proteomes" id="UP000033163">
    <property type="component" value="Chromosome I"/>
</dbReference>
<sequence length="159" mass="17566">MHPDEQLSAYLDGELAQEEQLQIESHLDNCPSCQSLLLELMELKQMFTAAMNELAEPAELETRIMQAVAKESAKQSLGKLWLWVLLFSALVFVLIILKASSIIIPLIKSLWVVGRALLYAASHAVADIPVFSGIVVILSLIVLLVSVLFIRKVLRSAAI</sequence>
<dbReference type="HOGENOM" id="CLU_134866_0_0_9"/>
<proteinExistence type="inferred from homology"/>
<organism evidence="5 6">
    <name type="scientific">Paenibacillus riograndensis SBR5</name>
    <dbReference type="NCBI Taxonomy" id="1073571"/>
    <lineage>
        <taxon>Bacteria</taxon>
        <taxon>Bacillati</taxon>
        <taxon>Bacillota</taxon>
        <taxon>Bacilli</taxon>
        <taxon>Bacillales</taxon>
        <taxon>Paenibacillaceae</taxon>
        <taxon>Paenibacillus</taxon>
        <taxon>Paenibacillus sonchi group</taxon>
    </lineage>
</organism>
<dbReference type="InterPro" id="IPR027383">
    <property type="entry name" value="Znf_put"/>
</dbReference>
<evidence type="ECO:0000313" key="6">
    <source>
        <dbReference type="Proteomes" id="UP000033163"/>
    </source>
</evidence>
<protein>
    <recommendedName>
        <fullName evidence="2">Anti-sigma-W factor RsiW</fullName>
    </recommendedName>
</protein>
<reference evidence="6" key="1">
    <citation type="submission" date="2015-03" db="EMBL/GenBank/DDBJ databases">
        <authorList>
            <person name="Wibberg D."/>
        </authorList>
    </citation>
    <scope>NUCLEOTIDE SEQUENCE [LARGE SCALE GENOMIC DNA]</scope>
</reference>
<dbReference type="PATRIC" id="fig|1073571.4.peg.2379"/>
<feature type="domain" description="Putative zinc-finger" evidence="4">
    <location>
        <begin position="5"/>
        <end position="34"/>
    </location>
</feature>
<evidence type="ECO:0000256" key="2">
    <source>
        <dbReference type="ARBA" id="ARBA00024438"/>
    </source>
</evidence>
<evidence type="ECO:0000259" key="4">
    <source>
        <dbReference type="Pfam" id="PF13490"/>
    </source>
</evidence>
<evidence type="ECO:0000256" key="3">
    <source>
        <dbReference type="SAM" id="Phobius"/>
    </source>
</evidence>
<keyword evidence="3" id="KW-1133">Transmembrane helix</keyword>
<dbReference type="RefSeq" id="WP_020431919.1">
    <property type="nucleotide sequence ID" value="NZ_AGBD01001377.1"/>
</dbReference>
<dbReference type="InterPro" id="IPR041916">
    <property type="entry name" value="Anti_sigma_zinc_sf"/>
</dbReference>
<gene>
    <name evidence="5" type="ORF">PRIO_2243</name>
</gene>
<dbReference type="Pfam" id="PF13490">
    <property type="entry name" value="zf-HC2"/>
    <property type="match status" value="1"/>
</dbReference>
<feature type="transmembrane region" description="Helical" evidence="3">
    <location>
        <begin position="80"/>
        <end position="108"/>
    </location>
</feature>
<comment type="similarity">
    <text evidence="1">Belongs to the zinc-associated anti-sigma factor (ZAS) superfamily. Anti-sigma-W factor family.</text>
</comment>
<feature type="transmembrane region" description="Helical" evidence="3">
    <location>
        <begin position="128"/>
        <end position="150"/>
    </location>
</feature>
<dbReference type="EMBL" id="LN831776">
    <property type="protein sequence ID" value="CQR54652.1"/>
    <property type="molecule type" value="Genomic_DNA"/>
</dbReference>
<dbReference type="KEGG" id="pri:PRIO_2243"/>
<keyword evidence="3" id="KW-0472">Membrane</keyword>
<evidence type="ECO:0000313" key="5">
    <source>
        <dbReference type="EMBL" id="CQR54652.1"/>
    </source>
</evidence>
<keyword evidence="3" id="KW-0812">Transmembrane</keyword>
<accession>A0A0E4H8M3</accession>
<dbReference type="AlphaFoldDB" id="A0A0E4H8M3"/>
<name>A0A0E4H8M3_9BACL</name>
<evidence type="ECO:0000256" key="1">
    <source>
        <dbReference type="ARBA" id="ARBA00024353"/>
    </source>
</evidence>